<evidence type="ECO:0000313" key="1">
    <source>
        <dbReference type="EMBL" id="SMC20116.1"/>
    </source>
</evidence>
<dbReference type="Proteomes" id="UP000192468">
    <property type="component" value="Unassembled WGS sequence"/>
</dbReference>
<organism evidence="1 2">
    <name type="scientific">Clostridium acidisoli DSM 12555</name>
    <dbReference type="NCBI Taxonomy" id="1121291"/>
    <lineage>
        <taxon>Bacteria</taxon>
        <taxon>Bacillati</taxon>
        <taxon>Bacillota</taxon>
        <taxon>Clostridia</taxon>
        <taxon>Eubacteriales</taxon>
        <taxon>Clostridiaceae</taxon>
        <taxon>Clostridium</taxon>
    </lineage>
</organism>
<dbReference type="AlphaFoldDB" id="A0A1W1X863"/>
<gene>
    <name evidence="1" type="ORF">SAMN02745134_01038</name>
</gene>
<proteinExistence type="predicted"/>
<dbReference type="OrthoDB" id="1912125at2"/>
<evidence type="ECO:0000313" key="2">
    <source>
        <dbReference type="Proteomes" id="UP000192468"/>
    </source>
</evidence>
<evidence type="ECO:0008006" key="3">
    <source>
        <dbReference type="Google" id="ProtNLM"/>
    </source>
</evidence>
<keyword evidence="2" id="KW-1185">Reference proteome</keyword>
<name>A0A1W1X863_9CLOT</name>
<sequence>MTNDEIYKRIIVMTSVKGAIAYIKTCDIKKSDLSKLCKRYNINIVEGKATKEEIIDRFVKETLGVKLRKKAINKYNTK</sequence>
<dbReference type="EMBL" id="FWXH01000002">
    <property type="protein sequence ID" value="SMC20116.1"/>
    <property type="molecule type" value="Genomic_DNA"/>
</dbReference>
<protein>
    <recommendedName>
        <fullName evidence="3">Rho termination factor, N-terminal domain</fullName>
    </recommendedName>
</protein>
<reference evidence="1 2" key="1">
    <citation type="submission" date="2017-04" db="EMBL/GenBank/DDBJ databases">
        <authorList>
            <person name="Afonso C.L."/>
            <person name="Miller P.J."/>
            <person name="Scott M.A."/>
            <person name="Spackman E."/>
            <person name="Goraichik I."/>
            <person name="Dimitrov K.M."/>
            <person name="Suarez D.L."/>
            <person name="Swayne D.E."/>
        </authorList>
    </citation>
    <scope>NUCLEOTIDE SEQUENCE [LARGE SCALE GENOMIC DNA]</scope>
    <source>
        <strain evidence="1 2">DSM 12555</strain>
    </source>
</reference>
<dbReference type="RefSeq" id="WP_139795968.1">
    <property type="nucleotide sequence ID" value="NZ_FWXH01000002.1"/>
</dbReference>
<accession>A0A1W1X863</accession>